<sequence length="383" mass="44360">MENIKEGERIEYGSRSACTTDIVRRLLDGDKAVAFQKWEQLWHLLDTVQAQIDVSITPVTEPLHHVLARLVEKTRLLCHEKLQDKQAHPGNPEPVMEFIQRLSQLKEIKDMYIGQDSPQNPQFLASYDRWTREKLQERWTERYARSQERAALRERERHAQTEKNHGALQAIRDEKRGLQRRVFQDCVTEQLCEIQEVHEQTVAAVTHELDETIVLYTHQLGILLEEDVTPSDAVSDVIDTRINIAETLVSVLETIQVETNTLDVLLDSMGQRMRKMLMRIDRLNAGDVQSGPDREWEQQRRLVHPEAIRYILKAAQDAEDICSKAKDANKAITVIDGHLARMLGHAKDRWRPLEMQTYLAWTLLESRQTASDRTDLTDPILSL</sequence>
<dbReference type="GeneID" id="39603474"/>
<comment type="caution">
    <text evidence="1">The sequence shown here is derived from an EMBL/GenBank/DDBJ whole genome shotgun (WGS) entry which is preliminary data.</text>
</comment>
<name>A0A443HKK3_BYSSP</name>
<dbReference type="VEuPathDB" id="FungiDB:C8Q69DRAFT_94697"/>
<accession>A0A443HKK3</accession>
<dbReference type="RefSeq" id="XP_028481980.1">
    <property type="nucleotide sequence ID" value="XM_028634197.1"/>
</dbReference>
<dbReference type="EMBL" id="RCNU01000013">
    <property type="protein sequence ID" value="RWQ92335.1"/>
    <property type="molecule type" value="Genomic_DNA"/>
</dbReference>
<organism evidence="1 2">
    <name type="scientific">Byssochlamys spectabilis</name>
    <name type="common">Paecilomyces variotii</name>
    <dbReference type="NCBI Taxonomy" id="264951"/>
    <lineage>
        <taxon>Eukaryota</taxon>
        <taxon>Fungi</taxon>
        <taxon>Dikarya</taxon>
        <taxon>Ascomycota</taxon>
        <taxon>Pezizomycotina</taxon>
        <taxon>Eurotiomycetes</taxon>
        <taxon>Eurotiomycetidae</taxon>
        <taxon>Eurotiales</taxon>
        <taxon>Thermoascaceae</taxon>
        <taxon>Paecilomyces</taxon>
    </lineage>
</organism>
<keyword evidence="2" id="KW-1185">Reference proteome</keyword>
<evidence type="ECO:0000313" key="1">
    <source>
        <dbReference type="EMBL" id="RWQ92335.1"/>
    </source>
</evidence>
<dbReference type="AlphaFoldDB" id="A0A443HKK3"/>
<gene>
    <name evidence="1" type="ORF">C8Q69DRAFT_94697</name>
</gene>
<evidence type="ECO:0000313" key="2">
    <source>
        <dbReference type="Proteomes" id="UP000283841"/>
    </source>
</evidence>
<reference evidence="1 2" key="1">
    <citation type="journal article" date="2018" name="Front. Microbiol.">
        <title>Genomic and genetic insights into a cosmopolitan fungus, Paecilomyces variotii (Eurotiales).</title>
        <authorList>
            <person name="Urquhart A.S."/>
            <person name="Mondo S.J."/>
            <person name="Makela M.R."/>
            <person name="Hane J.K."/>
            <person name="Wiebenga A."/>
            <person name="He G."/>
            <person name="Mihaltcheva S."/>
            <person name="Pangilinan J."/>
            <person name="Lipzen A."/>
            <person name="Barry K."/>
            <person name="de Vries R.P."/>
            <person name="Grigoriev I.V."/>
            <person name="Idnurm A."/>
        </authorList>
    </citation>
    <scope>NUCLEOTIDE SEQUENCE [LARGE SCALE GENOMIC DNA]</scope>
    <source>
        <strain evidence="1 2">CBS 101075</strain>
    </source>
</reference>
<dbReference type="Proteomes" id="UP000283841">
    <property type="component" value="Unassembled WGS sequence"/>
</dbReference>
<proteinExistence type="predicted"/>
<protein>
    <submittedName>
        <fullName evidence="1">Uncharacterized protein</fullName>
    </submittedName>
</protein>